<protein>
    <submittedName>
        <fullName evidence="3">Protein of uncharacterized function (DUF732)</fullName>
    </submittedName>
</protein>
<dbReference type="AlphaFoldDB" id="A0A378TKS3"/>
<feature type="signal peptide" evidence="1">
    <location>
        <begin position="1"/>
        <end position="28"/>
    </location>
</feature>
<evidence type="ECO:0000256" key="1">
    <source>
        <dbReference type="SAM" id="SignalP"/>
    </source>
</evidence>
<feature type="domain" description="DUF732" evidence="2">
    <location>
        <begin position="32"/>
        <end position="100"/>
    </location>
</feature>
<accession>A0A378TKS3</accession>
<name>A0A378TKS3_9MYCO</name>
<reference evidence="3 4" key="1">
    <citation type="submission" date="2018-06" db="EMBL/GenBank/DDBJ databases">
        <authorList>
            <consortium name="Pathogen Informatics"/>
            <person name="Doyle S."/>
        </authorList>
    </citation>
    <scope>NUCLEOTIDE SEQUENCE [LARGE SCALE GENOMIC DNA]</scope>
    <source>
        <strain evidence="3 4">NCTC10821</strain>
    </source>
</reference>
<sequence>MAYRTPTVVALSTALATAAVVAAGPAEADPNNDFLNLLTSAGIAYGNAGDTTDLGRQVCNMLVQPGKDFASTVAEVQNRGVNPDMASFFAGIAIQAYCPQFLASVADGSVLNQLNGLDGLTGLNGLVGSSLLSGLGAF</sequence>
<feature type="chain" id="PRO_5016921554" evidence="1">
    <location>
        <begin position="29"/>
        <end position="138"/>
    </location>
</feature>
<evidence type="ECO:0000259" key="2">
    <source>
        <dbReference type="Pfam" id="PF05305"/>
    </source>
</evidence>
<dbReference type="Proteomes" id="UP000254978">
    <property type="component" value="Unassembled WGS sequence"/>
</dbReference>
<dbReference type="OrthoDB" id="4743565at2"/>
<evidence type="ECO:0000313" key="4">
    <source>
        <dbReference type="Proteomes" id="UP000254978"/>
    </source>
</evidence>
<dbReference type="Pfam" id="PF05305">
    <property type="entry name" value="DUF732"/>
    <property type="match status" value="1"/>
</dbReference>
<evidence type="ECO:0000313" key="3">
    <source>
        <dbReference type="EMBL" id="STZ61339.1"/>
    </source>
</evidence>
<dbReference type="RefSeq" id="WP_115280297.1">
    <property type="nucleotide sequence ID" value="NZ_AP022600.1"/>
</dbReference>
<keyword evidence="1" id="KW-0732">Signal</keyword>
<organism evidence="3 4">
    <name type="scientific">Mycolicibacterium tokaiense</name>
    <dbReference type="NCBI Taxonomy" id="39695"/>
    <lineage>
        <taxon>Bacteria</taxon>
        <taxon>Bacillati</taxon>
        <taxon>Actinomycetota</taxon>
        <taxon>Actinomycetes</taxon>
        <taxon>Mycobacteriales</taxon>
        <taxon>Mycobacteriaceae</taxon>
        <taxon>Mycolicibacterium</taxon>
    </lineage>
</organism>
<proteinExistence type="predicted"/>
<gene>
    <name evidence="3" type="ORF">NCTC10821_04891</name>
</gene>
<keyword evidence="4" id="KW-1185">Reference proteome</keyword>
<dbReference type="InterPro" id="IPR007969">
    <property type="entry name" value="DUF732"/>
</dbReference>
<dbReference type="EMBL" id="UGQT01000001">
    <property type="protein sequence ID" value="STZ61339.1"/>
    <property type="molecule type" value="Genomic_DNA"/>
</dbReference>